<evidence type="ECO:0000259" key="3">
    <source>
        <dbReference type="Pfam" id="PF13193"/>
    </source>
</evidence>
<dbReference type="Proteomes" id="UP000307217">
    <property type="component" value="Unassembled WGS sequence"/>
</dbReference>
<reference evidence="5" key="2">
    <citation type="submission" date="2019-06" db="EMBL/GenBank/DDBJ databases">
        <title>Co-occurence of chitin degradation, pigmentation and bioactivity in marine Pseudoalteromonas.</title>
        <authorList>
            <person name="Sonnenschein E.C."/>
            <person name="Bech P.K."/>
        </authorList>
    </citation>
    <scope>NUCLEOTIDE SEQUENCE [LARGE SCALE GENOMIC DNA]</scope>
    <source>
        <strain evidence="5">S3790</strain>
    </source>
</reference>
<dbReference type="AlphaFoldDB" id="A0A5S3VF80"/>
<dbReference type="Pfam" id="PF00501">
    <property type="entry name" value="AMP-binding"/>
    <property type="match status" value="1"/>
</dbReference>
<dbReference type="InterPro" id="IPR000873">
    <property type="entry name" value="AMP-dep_synth/lig_dom"/>
</dbReference>
<dbReference type="PANTHER" id="PTHR43352">
    <property type="entry name" value="ACETYL-COA SYNTHETASE"/>
    <property type="match status" value="1"/>
</dbReference>
<sequence>MGFINLAARWLVEPKSPDKVVIYSQQGNVTYRALQQQVCQLASAFEGFAVQPNDRIVIAMNDSVPLYVCFLASLACGAIPIVINPKLSLTNQQFILDDSDARVLIQHTIKGISCHVYHEGTTHDTFDYQALLNTGSDSWSGFHFKQGDDIAFMQYTSGTTGNPKGVMHSSNNVLQSFKAFADKTLHVTSNDRFYSLAKSFFGYGLGNSVFFPLECGGSVVLDANWPTPEAVVANVSCYKPTLFFGVPAIYQALLSQPHVTRAFNSVRLAISAGAALPEQLFQHWQTILGTTILDGLGSTELCHIFCSHTSDTAMAGTIGKPLEGYDIDIRDAAGHSVAENICGKMWVRGPSVAQGYWRNPEATDAKFQLGWYDSGDLALRDAQGHIHFKGRADDLFKVNGRWVIPAEIEVRIMTEFSNITEVALVPTEDEFGLTRAALYLVTHDGKTDDLVAEVKEWCTAQLSNFQRPLYIEALNALPRNDNGKVMRRQLSRVSEGVA</sequence>
<keyword evidence="1" id="KW-0436">Ligase</keyword>
<dbReference type="Gene3D" id="3.40.50.12780">
    <property type="entry name" value="N-terminal domain of ligase-like"/>
    <property type="match status" value="1"/>
</dbReference>
<dbReference type="PROSITE" id="PS00455">
    <property type="entry name" value="AMP_BINDING"/>
    <property type="match status" value="1"/>
</dbReference>
<dbReference type="InterPro" id="IPR025110">
    <property type="entry name" value="AMP-bd_C"/>
</dbReference>
<dbReference type="Pfam" id="PF13193">
    <property type="entry name" value="AMP-binding_C"/>
    <property type="match status" value="1"/>
</dbReference>
<evidence type="ECO:0008006" key="6">
    <source>
        <dbReference type="Google" id="ProtNLM"/>
    </source>
</evidence>
<accession>A0A5S3VF80</accession>
<dbReference type="RefSeq" id="WP_138589438.1">
    <property type="nucleotide sequence ID" value="NZ_PNBX01000001.1"/>
</dbReference>
<dbReference type="GO" id="GO:0044550">
    <property type="term" value="P:secondary metabolite biosynthetic process"/>
    <property type="evidence" value="ECO:0007669"/>
    <property type="project" value="TreeGrafter"/>
</dbReference>
<name>A0A5S3VF80_9GAMM</name>
<feature type="domain" description="AMP-binding enzyme C-terminal" evidence="3">
    <location>
        <begin position="413"/>
        <end position="484"/>
    </location>
</feature>
<evidence type="ECO:0000259" key="2">
    <source>
        <dbReference type="Pfam" id="PF00501"/>
    </source>
</evidence>
<dbReference type="InterPro" id="IPR042099">
    <property type="entry name" value="ANL_N_sf"/>
</dbReference>
<evidence type="ECO:0000313" key="5">
    <source>
        <dbReference type="Proteomes" id="UP000307217"/>
    </source>
</evidence>
<organism evidence="4 5">
    <name type="scientific">Pseudoalteromonas aurantia</name>
    <dbReference type="NCBI Taxonomy" id="43654"/>
    <lineage>
        <taxon>Bacteria</taxon>
        <taxon>Pseudomonadati</taxon>
        <taxon>Pseudomonadota</taxon>
        <taxon>Gammaproteobacteria</taxon>
        <taxon>Alteromonadales</taxon>
        <taxon>Pseudoalteromonadaceae</taxon>
        <taxon>Pseudoalteromonas</taxon>
    </lineage>
</organism>
<dbReference type="Gene3D" id="3.30.300.30">
    <property type="match status" value="1"/>
</dbReference>
<proteinExistence type="predicted"/>
<evidence type="ECO:0000313" key="4">
    <source>
        <dbReference type="EMBL" id="TMO70702.1"/>
    </source>
</evidence>
<dbReference type="PANTHER" id="PTHR43352:SF1">
    <property type="entry name" value="ANTHRANILATE--COA LIGASE"/>
    <property type="match status" value="1"/>
</dbReference>
<evidence type="ECO:0000256" key="1">
    <source>
        <dbReference type="ARBA" id="ARBA00022598"/>
    </source>
</evidence>
<dbReference type="GO" id="GO:0016878">
    <property type="term" value="F:acid-thiol ligase activity"/>
    <property type="evidence" value="ECO:0007669"/>
    <property type="project" value="TreeGrafter"/>
</dbReference>
<feature type="domain" description="AMP-dependent synthetase/ligase" evidence="2">
    <location>
        <begin position="15"/>
        <end position="357"/>
    </location>
</feature>
<gene>
    <name evidence="4" type="ORF">CWC19_00200</name>
</gene>
<dbReference type="InterPro" id="IPR020845">
    <property type="entry name" value="AMP-binding_CS"/>
</dbReference>
<dbReference type="OrthoDB" id="9803968at2"/>
<dbReference type="EMBL" id="PNBX01000001">
    <property type="protein sequence ID" value="TMO70702.1"/>
    <property type="molecule type" value="Genomic_DNA"/>
</dbReference>
<comment type="caution">
    <text evidence="4">The sequence shown here is derived from an EMBL/GenBank/DDBJ whole genome shotgun (WGS) entry which is preliminary data.</text>
</comment>
<reference evidence="4 5" key="1">
    <citation type="submission" date="2018-01" db="EMBL/GenBank/DDBJ databases">
        <authorList>
            <person name="Paulsen S."/>
            <person name="Gram L.K."/>
        </authorList>
    </citation>
    <scope>NUCLEOTIDE SEQUENCE [LARGE SCALE GENOMIC DNA]</scope>
    <source>
        <strain evidence="4 5">S3790</strain>
    </source>
</reference>
<dbReference type="SUPFAM" id="SSF56801">
    <property type="entry name" value="Acetyl-CoA synthetase-like"/>
    <property type="match status" value="1"/>
</dbReference>
<protein>
    <recommendedName>
        <fullName evidence="6">CoA ligase</fullName>
    </recommendedName>
</protein>
<dbReference type="InterPro" id="IPR045851">
    <property type="entry name" value="AMP-bd_C_sf"/>
</dbReference>